<dbReference type="AlphaFoldDB" id="A0A1H6VB97"/>
<accession>A0A1H6VB97</accession>
<dbReference type="Proteomes" id="UP000199532">
    <property type="component" value="Unassembled WGS sequence"/>
</dbReference>
<sequence length="91" mass="10374">MILFISISTGSTECKAEEVYMHSCKEGIAGYEALKTTRYFININKKVSVISLRIQSQSHFLEYFRKVPQISWHMIFSSPMAAKLPVQLSPS</sequence>
<reference evidence="1 2" key="1">
    <citation type="submission" date="2016-10" db="EMBL/GenBank/DDBJ databases">
        <authorList>
            <person name="de Groot N.N."/>
        </authorList>
    </citation>
    <scope>NUCLEOTIDE SEQUENCE [LARGE SCALE GENOMIC DNA]</scope>
    <source>
        <strain evidence="1 2">DSM 19938</strain>
    </source>
</reference>
<gene>
    <name evidence="1" type="ORF">SAMN04487995_3055</name>
</gene>
<name>A0A1H6VB97_9BACT</name>
<protein>
    <submittedName>
        <fullName evidence="1">Uncharacterized protein</fullName>
    </submittedName>
</protein>
<organism evidence="1 2">
    <name type="scientific">Dyadobacter koreensis</name>
    <dbReference type="NCBI Taxonomy" id="408657"/>
    <lineage>
        <taxon>Bacteria</taxon>
        <taxon>Pseudomonadati</taxon>
        <taxon>Bacteroidota</taxon>
        <taxon>Cytophagia</taxon>
        <taxon>Cytophagales</taxon>
        <taxon>Spirosomataceae</taxon>
        <taxon>Dyadobacter</taxon>
    </lineage>
</organism>
<proteinExistence type="predicted"/>
<evidence type="ECO:0000313" key="1">
    <source>
        <dbReference type="EMBL" id="SEJ01841.1"/>
    </source>
</evidence>
<dbReference type="EMBL" id="FNXY01000004">
    <property type="protein sequence ID" value="SEJ01841.1"/>
    <property type="molecule type" value="Genomic_DNA"/>
</dbReference>
<keyword evidence="2" id="KW-1185">Reference proteome</keyword>
<evidence type="ECO:0000313" key="2">
    <source>
        <dbReference type="Proteomes" id="UP000199532"/>
    </source>
</evidence>